<feature type="compositionally biased region" description="Polar residues" evidence="2">
    <location>
        <begin position="29"/>
        <end position="38"/>
    </location>
</feature>
<feature type="region of interest" description="Disordered" evidence="2">
    <location>
        <begin position="1"/>
        <end position="38"/>
    </location>
</feature>
<protein>
    <submittedName>
        <fullName evidence="3">Protein hook isoform X4</fullName>
    </submittedName>
</protein>
<evidence type="ECO:0000313" key="4">
    <source>
        <dbReference type="Proteomes" id="UP000593562"/>
    </source>
</evidence>
<organism evidence="3 4">
    <name type="scientific">Tripterygium wilfordii</name>
    <name type="common">Thunder God vine</name>
    <dbReference type="NCBI Taxonomy" id="458696"/>
    <lineage>
        <taxon>Eukaryota</taxon>
        <taxon>Viridiplantae</taxon>
        <taxon>Streptophyta</taxon>
        <taxon>Embryophyta</taxon>
        <taxon>Tracheophyta</taxon>
        <taxon>Spermatophyta</taxon>
        <taxon>Magnoliopsida</taxon>
        <taxon>eudicotyledons</taxon>
        <taxon>Gunneridae</taxon>
        <taxon>Pentapetalae</taxon>
        <taxon>rosids</taxon>
        <taxon>fabids</taxon>
        <taxon>Celastrales</taxon>
        <taxon>Celastraceae</taxon>
        <taxon>Tripterygium</taxon>
    </lineage>
</organism>
<feature type="compositionally biased region" description="Polar residues" evidence="2">
    <location>
        <begin position="309"/>
        <end position="319"/>
    </location>
</feature>
<comment type="caution">
    <text evidence="3">The sequence shown here is derived from an EMBL/GenBank/DDBJ whole genome shotgun (WGS) entry which is preliminary data.</text>
</comment>
<dbReference type="Proteomes" id="UP000593562">
    <property type="component" value="Unassembled WGS sequence"/>
</dbReference>
<feature type="coiled-coil region" evidence="1">
    <location>
        <begin position="103"/>
        <end position="151"/>
    </location>
</feature>
<feature type="coiled-coil region" evidence="1">
    <location>
        <begin position="280"/>
        <end position="307"/>
    </location>
</feature>
<gene>
    <name evidence="3" type="ORF">HS088_TW05G00414</name>
</gene>
<dbReference type="EMBL" id="JAAARO010000005">
    <property type="protein sequence ID" value="KAF5747687.1"/>
    <property type="molecule type" value="Genomic_DNA"/>
</dbReference>
<dbReference type="InParanoid" id="A0A7J7DMY9"/>
<feature type="compositionally biased region" description="Basic residues" evidence="2">
    <location>
        <begin position="1"/>
        <end position="16"/>
    </location>
</feature>
<evidence type="ECO:0000256" key="1">
    <source>
        <dbReference type="SAM" id="Coils"/>
    </source>
</evidence>
<reference evidence="3 4" key="1">
    <citation type="journal article" date="2020" name="Nat. Commun.">
        <title>Genome of Tripterygium wilfordii and identification of cytochrome P450 involved in triptolide biosynthesis.</title>
        <authorList>
            <person name="Tu L."/>
            <person name="Su P."/>
            <person name="Zhang Z."/>
            <person name="Gao L."/>
            <person name="Wang J."/>
            <person name="Hu T."/>
            <person name="Zhou J."/>
            <person name="Zhang Y."/>
            <person name="Zhao Y."/>
            <person name="Liu Y."/>
            <person name="Song Y."/>
            <person name="Tong Y."/>
            <person name="Lu Y."/>
            <person name="Yang J."/>
            <person name="Xu C."/>
            <person name="Jia M."/>
            <person name="Peters R.J."/>
            <person name="Huang L."/>
            <person name="Gao W."/>
        </authorList>
    </citation>
    <scope>NUCLEOTIDE SEQUENCE [LARGE SCALE GENOMIC DNA]</scope>
    <source>
        <strain evidence="4">cv. XIE 37</strain>
        <tissue evidence="3">Leaf</tissue>
    </source>
</reference>
<evidence type="ECO:0000256" key="2">
    <source>
        <dbReference type="SAM" id="MobiDB-lite"/>
    </source>
</evidence>
<dbReference type="AlphaFoldDB" id="A0A7J7DMY9"/>
<sequence>MEDEKKKKRNKKKKNKQTKDVAVTGGETAATNENHVNNGKSDHIQALESAEAQNGVAVCSDLNINGHQPDLIEGPILAEAEKGFCMQRETDLEDTVKRLQYENDSHIRKENALEETIQNLQNEIGLHIEQEAALEETIKQLQNETDSHRAKEVEIEMKVVQLQSEKGVWLQKEVSLEEKLEQFEKEKDSWIVTENTAKETTANLNRENTRLRMQVGELDEFRGSLLHEKEQLLENLSALQSQVQNLERSISSAHSSNELSKYISENKDLNAQVDAGSTLIEKLIAENADLVEKVNELFVELEQLKLTAQHPSTSGSNPTREIGPPSTGLISESHMNLPVLRQKINSTEVVPIKNERIDIDNVNMYTAAVTPNSFEAEDSGEIVQIPLDDNEVQDLESQVVESEGEAALPLSDAPLIGAPFRLVSFVAKYVSGADLVSKN</sequence>
<evidence type="ECO:0000313" key="3">
    <source>
        <dbReference type="EMBL" id="KAF5747687.1"/>
    </source>
</evidence>
<feature type="region of interest" description="Disordered" evidence="2">
    <location>
        <begin position="308"/>
        <end position="328"/>
    </location>
</feature>
<name>A0A7J7DMY9_TRIWF</name>
<proteinExistence type="predicted"/>
<accession>A0A7J7DMY9</accession>
<dbReference type="OrthoDB" id="633301at2759"/>
<keyword evidence="1" id="KW-0175">Coiled coil</keyword>
<feature type="coiled-coil region" evidence="1">
    <location>
        <begin position="222"/>
        <end position="256"/>
    </location>
</feature>
<keyword evidence="4" id="KW-1185">Reference proteome</keyword>